<comment type="caution">
    <text evidence="1">The sequence shown here is derived from an EMBL/GenBank/DDBJ whole genome shotgun (WGS) entry which is preliminary data.</text>
</comment>
<protein>
    <submittedName>
        <fullName evidence="1">Uncharacterized protein</fullName>
    </submittedName>
</protein>
<keyword evidence="2" id="KW-1185">Reference proteome</keyword>
<organism evidence="1 2">
    <name type="scientific">Falsochrobactrum ovis</name>
    <dbReference type="NCBI Taxonomy" id="1293442"/>
    <lineage>
        <taxon>Bacteria</taxon>
        <taxon>Pseudomonadati</taxon>
        <taxon>Pseudomonadota</taxon>
        <taxon>Alphaproteobacteria</taxon>
        <taxon>Hyphomicrobiales</taxon>
        <taxon>Brucellaceae</taxon>
        <taxon>Falsochrobactrum</taxon>
    </lineage>
</organism>
<reference evidence="1 2" key="1">
    <citation type="submission" date="2018-06" db="EMBL/GenBank/DDBJ databases">
        <title>Genomic Encyclopedia of Type Strains, Phase IV (KMG-IV): sequencing the most valuable type-strain genomes for metagenomic binning, comparative biology and taxonomic classification.</title>
        <authorList>
            <person name="Goeker M."/>
        </authorList>
    </citation>
    <scope>NUCLEOTIDE SEQUENCE [LARGE SCALE GENOMIC DNA]</scope>
    <source>
        <strain evidence="1 2">DSM 26720</strain>
    </source>
</reference>
<evidence type="ECO:0000313" key="2">
    <source>
        <dbReference type="Proteomes" id="UP000249453"/>
    </source>
</evidence>
<name>A0A364JTJ0_9HYPH</name>
<gene>
    <name evidence="1" type="ORF">C7374_11144</name>
</gene>
<evidence type="ECO:0000313" key="1">
    <source>
        <dbReference type="EMBL" id="RAK27050.1"/>
    </source>
</evidence>
<dbReference type="EMBL" id="QLMK01000011">
    <property type="protein sequence ID" value="RAK27050.1"/>
    <property type="molecule type" value="Genomic_DNA"/>
</dbReference>
<dbReference type="AlphaFoldDB" id="A0A364JTJ0"/>
<dbReference type="Proteomes" id="UP000249453">
    <property type="component" value="Unassembled WGS sequence"/>
</dbReference>
<proteinExistence type="predicted"/>
<accession>A0A364JTJ0</accession>
<sequence>MTVARTITVNLCGLIRSIDVLCTLFARVRLPTRVRAIRVSESANGKKQTSFRKLIDNFCHLGNHRMGILPTLWIQVGSFC</sequence>